<protein>
    <recommendedName>
        <fullName evidence="1">Tf2-1-like SH3-like domain-containing protein</fullName>
    </recommendedName>
</protein>
<keyword evidence="3" id="KW-1185">Reference proteome</keyword>
<sequence length="115" mass="13631">MFVEAAENVAKVRESLRIALSSQKSYAHKRRRELIFEAGKFVYLKVSSLRGTERFHTRGKLAPRYVGPYKIKKKIGDLAYELELPEHLSRVYPVFHVSQLRKCLRLPRIRYRQKQ</sequence>
<accession>A0AAQ3WGF9</accession>
<dbReference type="AlphaFoldDB" id="A0AAQ3WGF9"/>
<evidence type="ECO:0000259" key="1">
    <source>
        <dbReference type="Pfam" id="PF24626"/>
    </source>
</evidence>
<evidence type="ECO:0000313" key="3">
    <source>
        <dbReference type="Proteomes" id="UP001341281"/>
    </source>
</evidence>
<dbReference type="PANTHER" id="PTHR46148">
    <property type="entry name" value="CHROMO DOMAIN-CONTAINING PROTEIN"/>
    <property type="match status" value="1"/>
</dbReference>
<dbReference type="Pfam" id="PF24626">
    <property type="entry name" value="SH3_Tf2-1"/>
    <property type="match status" value="1"/>
</dbReference>
<proteinExistence type="predicted"/>
<reference evidence="2 3" key="1">
    <citation type="submission" date="2024-02" db="EMBL/GenBank/DDBJ databases">
        <title>High-quality chromosome-scale genome assembly of Pensacola bahiagrass (Paspalum notatum Flugge var. saurae).</title>
        <authorList>
            <person name="Vega J.M."/>
            <person name="Podio M."/>
            <person name="Orjuela J."/>
            <person name="Siena L.A."/>
            <person name="Pessino S.C."/>
            <person name="Combes M.C."/>
            <person name="Mariac C."/>
            <person name="Albertini E."/>
            <person name="Pupilli F."/>
            <person name="Ortiz J.P.A."/>
            <person name="Leblanc O."/>
        </authorList>
    </citation>
    <scope>NUCLEOTIDE SEQUENCE [LARGE SCALE GENOMIC DNA]</scope>
    <source>
        <strain evidence="2">R1</strain>
        <tissue evidence="2">Leaf</tissue>
    </source>
</reference>
<evidence type="ECO:0000313" key="2">
    <source>
        <dbReference type="EMBL" id="WVZ60328.1"/>
    </source>
</evidence>
<dbReference type="PANTHER" id="PTHR46148:SF57">
    <property type="entry name" value="OS12G0499874 PROTEIN"/>
    <property type="match status" value="1"/>
</dbReference>
<feature type="domain" description="Tf2-1-like SH3-like" evidence="1">
    <location>
        <begin position="39"/>
        <end position="103"/>
    </location>
</feature>
<dbReference type="Proteomes" id="UP001341281">
    <property type="component" value="Chromosome 02"/>
</dbReference>
<dbReference type="InterPro" id="IPR056924">
    <property type="entry name" value="SH3_Tf2-1"/>
</dbReference>
<name>A0AAQ3WGF9_PASNO</name>
<gene>
    <name evidence="2" type="ORF">U9M48_010371</name>
</gene>
<organism evidence="2 3">
    <name type="scientific">Paspalum notatum var. saurae</name>
    <dbReference type="NCBI Taxonomy" id="547442"/>
    <lineage>
        <taxon>Eukaryota</taxon>
        <taxon>Viridiplantae</taxon>
        <taxon>Streptophyta</taxon>
        <taxon>Embryophyta</taxon>
        <taxon>Tracheophyta</taxon>
        <taxon>Spermatophyta</taxon>
        <taxon>Magnoliopsida</taxon>
        <taxon>Liliopsida</taxon>
        <taxon>Poales</taxon>
        <taxon>Poaceae</taxon>
        <taxon>PACMAD clade</taxon>
        <taxon>Panicoideae</taxon>
        <taxon>Andropogonodae</taxon>
        <taxon>Paspaleae</taxon>
        <taxon>Paspalinae</taxon>
        <taxon>Paspalum</taxon>
    </lineage>
</organism>
<dbReference type="EMBL" id="CP144746">
    <property type="protein sequence ID" value="WVZ60328.1"/>
    <property type="molecule type" value="Genomic_DNA"/>
</dbReference>